<organism evidence="5 6">
    <name type="scientific">Caulobacter henricii</name>
    <dbReference type="NCBI Taxonomy" id="69395"/>
    <lineage>
        <taxon>Bacteria</taxon>
        <taxon>Pseudomonadati</taxon>
        <taxon>Pseudomonadota</taxon>
        <taxon>Alphaproteobacteria</taxon>
        <taxon>Caulobacterales</taxon>
        <taxon>Caulobacteraceae</taxon>
        <taxon>Caulobacter</taxon>
    </lineage>
</organism>
<keyword evidence="6" id="KW-1185">Reference proteome</keyword>
<dbReference type="Proteomes" id="UP000056905">
    <property type="component" value="Chromosome"/>
</dbReference>
<dbReference type="STRING" id="69395.AQ619_06840"/>
<proteinExistence type="inferred from homology"/>
<dbReference type="RefSeq" id="WP_062145749.1">
    <property type="nucleotide sequence ID" value="NZ_CP013002.1"/>
</dbReference>
<evidence type="ECO:0000259" key="3">
    <source>
        <dbReference type="Pfam" id="PF00263"/>
    </source>
</evidence>
<accession>A0A0P0NYX3</accession>
<dbReference type="PANTHER" id="PTHR30332">
    <property type="entry name" value="PROBABLE GENERAL SECRETION PATHWAY PROTEIN D"/>
    <property type="match status" value="1"/>
</dbReference>
<feature type="domain" description="Type II/III secretion system secretin-like" evidence="3">
    <location>
        <begin position="237"/>
        <end position="399"/>
    </location>
</feature>
<dbReference type="GO" id="GO:0015627">
    <property type="term" value="C:type II protein secretion system complex"/>
    <property type="evidence" value="ECO:0007669"/>
    <property type="project" value="TreeGrafter"/>
</dbReference>
<dbReference type="KEGG" id="chq:AQ619_06840"/>
<dbReference type="InterPro" id="IPR050810">
    <property type="entry name" value="Bact_Secretion_Sys_Channel"/>
</dbReference>
<dbReference type="InterPro" id="IPR004846">
    <property type="entry name" value="T2SS/T3SS_dom"/>
</dbReference>
<dbReference type="EMBL" id="CP013002">
    <property type="protein sequence ID" value="ALL13089.1"/>
    <property type="molecule type" value="Genomic_DNA"/>
</dbReference>
<keyword evidence="2" id="KW-0732">Signal</keyword>
<evidence type="ECO:0000256" key="2">
    <source>
        <dbReference type="SAM" id="SignalP"/>
    </source>
</evidence>
<evidence type="ECO:0000256" key="1">
    <source>
        <dbReference type="RuleBase" id="RU004003"/>
    </source>
</evidence>
<reference evidence="5 6" key="1">
    <citation type="submission" date="2015-10" db="EMBL/GenBank/DDBJ databases">
        <title>Conservation of the essential genome among Caulobacter and Brevundimonas species.</title>
        <authorList>
            <person name="Scott D."/>
            <person name="Ely B."/>
        </authorList>
    </citation>
    <scope>NUCLEOTIDE SEQUENCE [LARGE SCALE GENOMIC DNA]</scope>
    <source>
        <strain evidence="5 6">CB4</strain>
    </source>
</reference>
<dbReference type="InterPro" id="IPR032789">
    <property type="entry name" value="T2SS-T3SS_pil_N"/>
</dbReference>
<sequence length="422" mass="44444">MSVRLLIAGIVCALATTAQAQAQVQAPVLERSVINEGGVSILTPKSDVDSIVLSNDQIIGVDVQGLRQILVFGRKEGSSELLLLDRNKRPIARHMFEVVSDASAVSDLINQSAPGAKIKVAKAAGVVVLSGTALNSAQSQLAANIATSAMAGAKVINLIQSASSDQLAVSVRVMEVRKTHLRELGIRWAAQNRFNDGVGSIGNLFASAIGGAGTTDLFASARFTIDRLTLDSFINFLRSEGAATMLAEPTMVATSGQKAKFLAGGEIPVPTPITYNSGTNNAQGYTFKPYGITLEFTAEILDDTRLKLILAPEVSSIDDSRVVEFAGAKVPGIVTRKTETTVTLNFGESVAIAGLRASEQQKDRRGLPFATPFGLGDVLAGNNNSSRSDTELVLIVTPERVEDAAARMPTVEQAIKGLVAQK</sequence>
<feature type="domain" description="Pilus formation protein N-terminal" evidence="4">
    <location>
        <begin position="34"/>
        <end position="98"/>
    </location>
</feature>
<feature type="signal peptide" evidence="2">
    <location>
        <begin position="1"/>
        <end position="20"/>
    </location>
</feature>
<dbReference type="OrthoDB" id="9775455at2"/>
<evidence type="ECO:0000259" key="4">
    <source>
        <dbReference type="Pfam" id="PF13629"/>
    </source>
</evidence>
<comment type="similarity">
    <text evidence="1">Belongs to the bacterial secretin family.</text>
</comment>
<name>A0A0P0NYX3_9CAUL</name>
<dbReference type="PANTHER" id="PTHR30332:SF17">
    <property type="entry name" value="TYPE IV PILIATION SYSTEM PROTEIN DR_0774-RELATED"/>
    <property type="match status" value="1"/>
</dbReference>
<dbReference type="Pfam" id="PF00263">
    <property type="entry name" value="Secretin"/>
    <property type="match status" value="1"/>
</dbReference>
<evidence type="ECO:0000313" key="6">
    <source>
        <dbReference type="Proteomes" id="UP000056905"/>
    </source>
</evidence>
<protein>
    <submittedName>
        <fullName evidence="5">Uncharacterized protein</fullName>
    </submittedName>
</protein>
<dbReference type="GO" id="GO:0009306">
    <property type="term" value="P:protein secretion"/>
    <property type="evidence" value="ECO:0007669"/>
    <property type="project" value="InterPro"/>
</dbReference>
<feature type="chain" id="PRO_5006052542" evidence="2">
    <location>
        <begin position="21"/>
        <end position="422"/>
    </location>
</feature>
<dbReference type="AlphaFoldDB" id="A0A0P0NYX3"/>
<gene>
    <name evidence="5" type="ORF">AQ619_06840</name>
</gene>
<dbReference type="Pfam" id="PF13629">
    <property type="entry name" value="T2SS-T3SS_pil_N"/>
    <property type="match status" value="1"/>
</dbReference>
<evidence type="ECO:0000313" key="5">
    <source>
        <dbReference type="EMBL" id="ALL13089.1"/>
    </source>
</evidence>